<protein>
    <submittedName>
        <fullName evidence="1">Uncharacterized protein</fullName>
    </submittedName>
</protein>
<gene>
    <name evidence="1" type="ORF">SSOP1_2676</name>
</gene>
<name>A0A157T4R2_SACSO</name>
<dbReference type="EMBL" id="LT549890">
    <property type="protein sequence ID" value="SAI86230.1"/>
    <property type="molecule type" value="Genomic_DNA"/>
</dbReference>
<dbReference type="Proteomes" id="UP000076770">
    <property type="component" value="Chromosome i"/>
</dbReference>
<dbReference type="PATRIC" id="fig|2287.9.peg.2807"/>
<sequence>MKTMTMAEALNKIMKNRTTTLKLSYYPFLLAVKDNVPELDIMLKRKRELNYYLDKLYSESKKYLLKYAKDKYYCVCGRTFPSAYDFYTHVFREHKLSIRN</sequence>
<dbReference type="GeneID" id="15299136"/>
<evidence type="ECO:0000313" key="1">
    <source>
        <dbReference type="EMBL" id="SAI86230.1"/>
    </source>
</evidence>
<reference evidence="2" key="1">
    <citation type="submission" date="2016-04" db="EMBL/GenBank/DDBJ databases">
        <authorList>
            <person name="Shah S.A."/>
            <person name="Garrett R.A."/>
        </authorList>
    </citation>
    <scope>NUCLEOTIDE SEQUENCE [LARGE SCALE GENOMIC DNA]</scope>
    <source>
        <strain evidence="2">ATCC 35091 / DSM 1616 / JCM 8930 / NBRC 15331 / P1</strain>
    </source>
</reference>
<dbReference type="RefSeq" id="WP_010923918.1">
    <property type="nucleotide sequence ID" value="NZ_CP011055.2"/>
</dbReference>
<dbReference type="AlphaFoldDB" id="A0A157T4R2"/>
<evidence type="ECO:0000313" key="2">
    <source>
        <dbReference type="Proteomes" id="UP000076770"/>
    </source>
</evidence>
<organism evidence="1 2">
    <name type="scientific">Saccharolobus solfataricus</name>
    <name type="common">Sulfolobus solfataricus</name>
    <dbReference type="NCBI Taxonomy" id="2287"/>
    <lineage>
        <taxon>Archaea</taxon>
        <taxon>Thermoproteota</taxon>
        <taxon>Thermoprotei</taxon>
        <taxon>Sulfolobales</taxon>
        <taxon>Sulfolobaceae</taxon>
        <taxon>Saccharolobus</taxon>
    </lineage>
</organism>
<dbReference type="OrthoDB" id="43186at2157"/>
<proteinExistence type="predicted"/>
<accession>A0A157T4R2</accession>